<dbReference type="KEGG" id="cmic:caldi_07970"/>
<dbReference type="Pfam" id="PF07486">
    <property type="entry name" value="Hydrolase_2"/>
    <property type="match status" value="1"/>
</dbReference>
<dbReference type="Gene3D" id="1.10.10.2520">
    <property type="entry name" value="Cell wall hydrolase SleB, domain 1"/>
    <property type="match status" value="1"/>
</dbReference>
<dbReference type="Gene3D" id="3.10.350.10">
    <property type="entry name" value="LysM domain"/>
    <property type="match status" value="1"/>
</dbReference>
<dbReference type="PANTHER" id="PTHR33734:SF22">
    <property type="entry name" value="MEMBRANE-BOUND LYTIC MUREIN TRANSGLYCOSYLASE D"/>
    <property type="match status" value="1"/>
</dbReference>
<dbReference type="SUPFAM" id="SSF54106">
    <property type="entry name" value="LysM domain"/>
    <property type="match status" value="1"/>
</dbReference>
<feature type="domain" description="LysM" evidence="2">
    <location>
        <begin position="30"/>
        <end position="73"/>
    </location>
</feature>
<dbReference type="AlphaFoldDB" id="A0AA35CIN0"/>
<dbReference type="PROSITE" id="PS51782">
    <property type="entry name" value="LYSM"/>
    <property type="match status" value="1"/>
</dbReference>
<dbReference type="InterPro" id="IPR018392">
    <property type="entry name" value="LysM"/>
</dbReference>
<dbReference type="InterPro" id="IPR011105">
    <property type="entry name" value="Cell_wall_hydrolase_SleB"/>
</dbReference>
<dbReference type="InterPro" id="IPR042047">
    <property type="entry name" value="SleB_dom1"/>
</dbReference>
<reference evidence="3" key="1">
    <citation type="submission" date="2022-03" db="EMBL/GenBank/DDBJ databases">
        <title>Complete genome sequence of Caldinitratiruptor microaerophilus.</title>
        <authorList>
            <person name="Mukaiyama R."/>
            <person name="Nishiyama T."/>
            <person name="Ueda K."/>
        </authorList>
    </citation>
    <scope>NUCLEOTIDE SEQUENCE</scope>
    <source>
        <strain evidence="3">JCM 16183</strain>
    </source>
</reference>
<evidence type="ECO:0000256" key="1">
    <source>
        <dbReference type="SAM" id="SignalP"/>
    </source>
</evidence>
<organism evidence="3 4">
    <name type="scientific">Caldinitratiruptor microaerophilus</name>
    <dbReference type="NCBI Taxonomy" id="671077"/>
    <lineage>
        <taxon>Bacteria</taxon>
        <taxon>Bacillati</taxon>
        <taxon>Bacillota</taxon>
        <taxon>Clostridia</taxon>
        <taxon>Eubacteriales</taxon>
        <taxon>Symbiobacteriaceae</taxon>
        <taxon>Caldinitratiruptor</taxon>
    </lineage>
</organism>
<dbReference type="CDD" id="cd00118">
    <property type="entry name" value="LysM"/>
    <property type="match status" value="1"/>
</dbReference>
<dbReference type="Proteomes" id="UP001163687">
    <property type="component" value="Chromosome"/>
</dbReference>
<gene>
    <name evidence="3" type="ORF">caldi_07970</name>
</gene>
<dbReference type="GO" id="GO:0008932">
    <property type="term" value="F:lytic endotransglycosylase activity"/>
    <property type="evidence" value="ECO:0007669"/>
    <property type="project" value="TreeGrafter"/>
</dbReference>
<dbReference type="Gene3D" id="6.20.240.60">
    <property type="match status" value="1"/>
</dbReference>
<proteinExistence type="predicted"/>
<feature type="signal peptide" evidence="1">
    <location>
        <begin position="1"/>
        <end position="23"/>
    </location>
</feature>
<keyword evidence="1" id="KW-0732">Signal</keyword>
<accession>A0AA35CIN0</accession>
<dbReference type="PANTHER" id="PTHR33734">
    <property type="entry name" value="LYSM DOMAIN-CONTAINING GPI-ANCHORED PROTEIN 2"/>
    <property type="match status" value="1"/>
</dbReference>
<dbReference type="GO" id="GO:0016787">
    <property type="term" value="F:hydrolase activity"/>
    <property type="evidence" value="ECO:0007669"/>
    <property type="project" value="InterPro"/>
</dbReference>
<dbReference type="EMBL" id="AP025628">
    <property type="protein sequence ID" value="BDG59707.1"/>
    <property type="molecule type" value="Genomic_DNA"/>
</dbReference>
<evidence type="ECO:0000259" key="2">
    <source>
        <dbReference type="PROSITE" id="PS51782"/>
    </source>
</evidence>
<sequence>MRRIGRTILTGVMTLLFTLSVAAAPASAHTVYRVRRGDSLWKISRRFGTTVTALRRANGEWDDLIYPGQRLVIPSGRGADGAGQATGRVHLSPADRDLLARVVTAEAGGEPYKGQVAVAAVILNRVRSPHFPDTVRGVIMEGGGRQFESVLIGTAFQKPTATAYRAVRDAERGWDPTGGALFFFNPAKTKNKFLWGRPHAVTIGRHRFTF</sequence>
<dbReference type="Pfam" id="PF01476">
    <property type="entry name" value="LysM"/>
    <property type="match status" value="1"/>
</dbReference>
<evidence type="ECO:0000313" key="3">
    <source>
        <dbReference type="EMBL" id="BDG59707.1"/>
    </source>
</evidence>
<protein>
    <recommendedName>
        <fullName evidence="2">LysM domain-containing protein</fullName>
    </recommendedName>
</protein>
<name>A0AA35CIN0_9FIRM</name>
<feature type="chain" id="PRO_5041417982" description="LysM domain-containing protein" evidence="1">
    <location>
        <begin position="24"/>
        <end position="210"/>
    </location>
</feature>
<dbReference type="InterPro" id="IPR036779">
    <property type="entry name" value="LysM_dom_sf"/>
</dbReference>
<dbReference type="SMART" id="SM00257">
    <property type="entry name" value="LysM"/>
    <property type="match status" value="1"/>
</dbReference>
<dbReference type="RefSeq" id="WP_264843813.1">
    <property type="nucleotide sequence ID" value="NZ_AP025628.1"/>
</dbReference>
<evidence type="ECO:0000313" key="4">
    <source>
        <dbReference type="Proteomes" id="UP001163687"/>
    </source>
</evidence>
<keyword evidence="4" id="KW-1185">Reference proteome</keyword>